<keyword evidence="2" id="KW-0732">Signal</keyword>
<feature type="signal peptide" evidence="2">
    <location>
        <begin position="1"/>
        <end position="27"/>
    </location>
</feature>
<proteinExistence type="predicted"/>
<evidence type="ECO:0000313" key="4">
    <source>
        <dbReference type="Proteomes" id="UP001163878"/>
    </source>
</evidence>
<evidence type="ECO:0000256" key="2">
    <source>
        <dbReference type="SAM" id="SignalP"/>
    </source>
</evidence>
<evidence type="ECO:0000256" key="1">
    <source>
        <dbReference type="SAM" id="MobiDB-lite"/>
    </source>
</evidence>
<name>A0ABY6IFV3_STRPE</name>
<reference evidence="3" key="1">
    <citation type="submission" date="2022-10" db="EMBL/GenBank/DDBJ databases">
        <title>Cytochrome P450 Catalyzes Benzene Ring Formation in the Biosynthesis of Trialkyl-Substituted Aromatic Polyketides.</title>
        <authorList>
            <person name="Zhao E."/>
            <person name="Ge H."/>
        </authorList>
    </citation>
    <scope>NUCLEOTIDE SEQUENCE</scope>
    <source>
        <strain evidence="3">NA0869</strain>
    </source>
</reference>
<sequence length="715" mass="76292">MMRTVRATALACAGALLPVLLAPAAGAVEPPAPRVDLRVLVVDDGGPAVDAIAAELGDQGTPFTRVDLRVAQRPKIDAAFLADTVDGRPRAKYQAVVLPSDSPAGMADAELAALTEYEKSFAIPQVDAYTYARPEVGLALPVHGGYSGSLDGARAAVTAAGRAGPFGYLDGPVPFEDNSPAVSESYAHAALPAAGADFTSYVDVPVPGSGGRGSLVGEYRHDGRRELVVTFVYNRYQQQFRLLARGILDWMTQSVRLGAGRHHFAVHVDDVLAADDRWDSELNCTPGDVDCPPGQGEPDAIRMTAEDARYAAGWSVSRDFTLDMVFNGGGSELFKEENGGADPLARQLTADRDLYRWVNHTYNHPFLGCVQDVSTVPWTCARNADGSVKYVSRAEIAGQIADNRAWGRRAGLPMRADELVTGEHSGLKVLPQQPDDNPNLAPALADNAITSLASDHSRDGEQRRVGPALTVPRYPMNIFYNAGRSAEQIDEYNWIYTRAADGGSGICESSPVTTCLDEPLDPATGYAEYLVPLEARIALGHVLSGDPRPHFIHQSNLAEDRIAYPVLDRVLDTYAGLFADSAPLVNLRQRDIGAELRDRAAWRAAVAAGQVTAYRVGGTVTVRAPSGVRVTATMPAGTRQNQLLGSPPFGTPYAGSVSGWVSPGLLQDRVTLALPATSPAPALVRVEGTEPARQRTPRLPLPRGVREPVAHGPAR</sequence>
<feature type="chain" id="PRO_5046800939" evidence="2">
    <location>
        <begin position="28"/>
        <end position="715"/>
    </location>
</feature>
<protein>
    <submittedName>
        <fullName evidence="3">Uncharacterized protein</fullName>
    </submittedName>
</protein>
<organism evidence="3 4">
    <name type="scientific">Streptomyces peucetius</name>
    <dbReference type="NCBI Taxonomy" id="1950"/>
    <lineage>
        <taxon>Bacteria</taxon>
        <taxon>Bacillati</taxon>
        <taxon>Actinomycetota</taxon>
        <taxon>Actinomycetes</taxon>
        <taxon>Kitasatosporales</taxon>
        <taxon>Streptomycetaceae</taxon>
        <taxon>Streptomyces</taxon>
    </lineage>
</organism>
<gene>
    <name evidence="3" type="ORF">OGH68_33585</name>
</gene>
<evidence type="ECO:0000313" key="3">
    <source>
        <dbReference type="EMBL" id="UYQ65907.1"/>
    </source>
</evidence>
<dbReference type="RefSeq" id="WP_264249237.1">
    <property type="nucleotide sequence ID" value="NZ_CP107567.1"/>
</dbReference>
<feature type="region of interest" description="Disordered" evidence="1">
    <location>
        <begin position="683"/>
        <end position="715"/>
    </location>
</feature>
<dbReference type="Proteomes" id="UP001163878">
    <property type="component" value="Chromosome"/>
</dbReference>
<dbReference type="EMBL" id="CP107567">
    <property type="protein sequence ID" value="UYQ65907.1"/>
    <property type="molecule type" value="Genomic_DNA"/>
</dbReference>
<keyword evidence="4" id="KW-1185">Reference proteome</keyword>
<accession>A0ABY6IFV3</accession>